<sequence length="113" mass="12707">MDLLLDSALQAGLPVSEFWQASPGEIGAAVRAREEQRMDSLRLLAWLFYSCAALTAVGVHDPKRFPGIQKAFPTLFEEEPAQDWRLMKQRVEDYGALYRERHPPADHPSQGGV</sequence>
<accession>A0A926DFH1</accession>
<dbReference type="RefSeq" id="WP_249300915.1">
    <property type="nucleotide sequence ID" value="NZ_JACRSP010000004.1"/>
</dbReference>
<dbReference type="Proteomes" id="UP000620366">
    <property type="component" value="Unassembled WGS sequence"/>
</dbReference>
<organism evidence="1 2">
    <name type="scientific">Feifania hominis</name>
    <dbReference type="NCBI Taxonomy" id="2763660"/>
    <lineage>
        <taxon>Bacteria</taxon>
        <taxon>Bacillati</taxon>
        <taxon>Bacillota</taxon>
        <taxon>Clostridia</taxon>
        <taxon>Eubacteriales</taxon>
        <taxon>Feifaniaceae</taxon>
        <taxon>Feifania</taxon>
    </lineage>
</organism>
<evidence type="ECO:0000313" key="1">
    <source>
        <dbReference type="EMBL" id="MBC8536891.1"/>
    </source>
</evidence>
<comment type="caution">
    <text evidence="1">The sequence shown here is derived from an EMBL/GenBank/DDBJ whole genome shotgun (WGS) entry which is preliminary data.</text>
</comment>
<evidence type="ECO:0000313" key="2">
    <source>
        <dbReference type="Proteomes" id="UP000620366"/>
    </source>
</evidence>
<name>A0A926DFH1_9FIRM</name>
<gene>
    <name evidence="1" type="ORF">H8695_09345</name>
</gene>
<dbReference type="AlphaFoldDB" id="A0A926DFH1"/>
<protein>
    <submittedName>
        <fullName evidence="1">Uncharacterized protein</fullName>
    </submittedName>
</protein>
<dbReference type="EMBL" id="JACRSP010000004">
    <property type="protein sequence ID" value="MBC8536891.1"/>
    <property type="molecule type" value="Genomic_DNA"/>
</dbReference>
<reference evidence="1" key="1">
    <citation type="submission" date="2020-08" db="EMBL/GenBank/DDBJ databases">
        <title>Genome public.</title>
        <authorList>
            <person name="Liu C."/>
            <person name="Sun Q."/>
        </authorList>
    </citation>
    <scope>NUCLEOTIDE SEQUENCE</scope>
    <source>
        <strain evidence="1">BX7</strain>
    </source>
</reference>
<proteinExistence type="predicted"/>
<keyword evidence="2" id="KW-1185">Reference proteome</keyword>